<comment type="subcellular location">
    <subcellularLocation>
        <location evidence="1">Cell outer membrane</location>
        <topology evidence="1">Multi-pass membrane protein</topology>
    </subcellularLocation>
</comment>
<gene>
    <name evidence="8" type="ORF">P8935_02515</name>
</gene>
<accession>A0AAU7DK44</accession>
<dbReference type="Pfam" id="PF25183">
    <property type="entry name" value="OMP_b-brl_4"/>
    <property type="match status" value="1"/>
</dbReference>
<keyword evidence="4" id="KW-0812">Transmembrane</keyword>
<name>A0AAU7DK44_9BACT</name>
<dbReference type="InterPro" id="IPR039426">
    <property type="entry name" value="TonB-dep_rcpt-like"/>
</dbReference>
<dbReference type="GO" id="GO:0030246">
    <property type="term" value="F:carbohydrate binding"/>
    <property type="evidence" value="ECO:0007669"/>
    <property type="project" value="InterPro"/>
</dbReference>
<dbReference type="GO" id="GO:0044718">
    <property type="term" value="P:siderophore transmembrane transport"/>
    <property type="evidence" value="ECO:0007669"/>
    <property type="project" value="TreeGrafter"/>
</dbReference>
<dbReference type="Gene3D" id="2.60.40.1120">
    <property type="entry name" value="Carboxypeptidase-like, regulatory domain"/>
    <property type="match status" value="1"/>
</dbReference>
<dbReference type="PANTHER" id="PTHR30069">
    <property type="entry name" value="TONB-DEPENDENT OUTER MEMBRANE RECEPTOR"/>
    <property type="match status" value="1"/>
</dbReference>
<dbReference type="SUPFAM" id="SSF56935">
    <property type="entry name" value="Porins"/>
    <property type="match status" value="1"/>
</dbReference>
<dbReference type="EMBL" id="CP121196">
    <property type="protein sequence ID" value="XBH18214.1"/>
    <property type="molecule type" value="Genomic_DNA"/>
</dbReference>
<dbReference type="PANTHER" id="PTHR30069:SF46">
    <property type="entry name" value="OAR PROTEIN"/>
    <property type="match status" value="1"/>
</dbReference>
<evidence type="ECO:0000256" key="1">
    <source>
        <dbReference type="ARBA" id="ARBA00004571"/>
    </source>
</evidence>
<dbReference type="SUPFAM" id="SSF49452">
    <property type="entry name" value="Starch-binding domain-like"/>
    <property type="match status" value="1"/>
</dbReference>
<dbReference type="InterPro" id="IPR013784">
    <property type="entry name" value="Carb-bd-like_fold"/>
</dbReference>
<reference evidence="8" key="1">
    <citation type="submission" date="2023-03" db="EMBL/GenBank/DDBJ databases">
        <title>Edaphobacter sp.</title>
        <authorList>
            <person name="Huber K.J."/>
            <person name="Papendorf J."/>
            <person name="Pilke C."/>
            <person name="Bunk B."/>
            <person name="Sproeer C."/>
            <person name="Pester M."/>
        </authorList>
    </citation>
    <scope>NUCLEOTIDE SEQUENCE</scope>
    <source>
        <strain evidence="8">DSM 110680</strain>
    </source>
</reference>
<dbReference type="RefSeq" id="WP_348263437.1">
    <property type="nucleotide sequence ID" value="NZ_CP121196.1"/>
</dbReference>
<evidence type="ECO:0000256" key="3">
    <source>
        <dbReference type="ARBA" id="ARBA00022452"/>
    </source>
</evidence>
<dbReference type="Pfam" id="PF13620">
    <property type="entry name" value="CarboxypepD_reg"/>
    <property type="match status" value="1"/>
</dbReference>
<proteinExistence type="predicted"/>
<keyword evidence="5" id="KW-0472">Membrane</keyword>
<organism evidence="8">
    <name type="scientific">Telmatobacter sp. DSM 110680</name>
    <dbReference type="NCBI Taxonomy" id="3036704"/>
    <lineage>
        <taxon>Bacteria</taxon>
        <taxon>Pseudomonadati</taxon>
        <taxon>Acidobacteriota</taxon>
        <taxon>Terriglobia</taxon>
        <taxon>Terriglobales</taxon>
        <taxon>Acidobacteriaceae</taxon>
        <taxon>Telmatobacter</taxon>
    </lineage>
</organism>
<evidence type="ECO:0000259" key="7">
    <source>
        <dbReference type="Pfam" id="PF25183"/>
    </source>
</evidence>
<keyword evidence="8" id="KW-0675">Receptor</keyword>
<keyword evidence="2" id="KW-0813">Transport</keyword>
<dbReference type="GO" id="GO:0009279">
    <property type="term" value="C:cell outer membrane"/>
    <property type="evidence" value="ECO:0007669"/>
    <property type="project" value="UniProtKB-SubCell"/>
</dbReference>
<keyword evidence="6" id="KW-0998">Cell outer membrane</keyword>
<dbReference type="InterPro" id="IPR057601">
    <property type="entry name" value="Oar-like_b-barrel"/>
</dbReference>
<feature type="domain" description="TonB-dependent transporter Oar-like beta-barrel" evidence="7">
    <location>
        <begin position="255"/>
        <end position="1195"/>
    </location>
</feature>
<evidence type="ECO:0000256" key="5">
    <source>
        <dbReference type="ARBA" id="ARBA00023136"/>
    </source>
</evidence>
<evidence type="ECO:0000256" key="4">
    <source>
        <dbReference type="ARBA" id="ARBA00022692"/>
    </source>
</evidence>
<sequence>MMHRDSKAQTYWRVATWLLVVLSLWVGIPVLAQSNRGTLIGTVKDANGAFIPGAGLTLKETNTGSSYTSKATEEGLFTFSELPPGTYTLTVTAPGFESYSQSGIAVDVGSTSTVNTALKVGAESATVSVNSDASHLETESPEVGFTMTPQVLDALPLPFGGEIRNPLDFAALAPGFAGDMTNNPSSPPSGNFKLSGGQQGGQDILLDGATTELASANMQVTYGFSVEAVSEFKVLTNTFDAEFGSASGGVVNLASKQGKNDFHGSAYDLLKNRVLDANSWLNDYQNAVFGANSATKPLDTQNDFGASLGGPVRVPWLYNGRDKTFFFFNYEGFRQVNGGKSLLSAPTQAMLGGDFSALLTPVTVNGQNFQAHILYDYTTCTGANQGQPCQAYPNNKITEAPDPVFAAAQKVMPVAPAGVTSPYFNIPVNSANHEQADEWSIRMDQNINARNKISGSYFTGNMPYVSTSSLGPLYTGGNTQGNKYVRLGYDFFISPTMLNHFNAGFTRRHRIEGSGQGGYGGNWASKFGLKGVEDQVFPRFSYNYPGNGINTPSDGASTFVDNVFQYDDVVSWQKGRHSFKFGGEYRAAQFNLDILTGSAGQFNFTSGPTSTAADTNSGFGFASFYLGAASNASVSIPQNNGWRAKYLSFFGNDDWKLNNKLTVNLGLRYDMPIPVTEQKNRMSFVNPTLPNPGAGGLPGAYVFEGDGPGRLGGSTPQTSFKKGIGPRVGLAYQVDPNTVIRAGYGIYFSTQRVGGFAENDSQGFFSSYTYPTAASIQTPVVVLSQITAYPGKEPPFIDPTVMNGNGNALFIESKVDRPGTIQNWTLDVQRQLPLQTIVDVAYVGAHGDHLQAFMHDPNQGNPVNMARGGCLQVNIADQSGNPACAGQSVVPSPFAGFTGTVSQALRPYPQYGTVSVDSATMDDPFGDYTYHALQVQATKRLSGGLTVLANYSWSKNITNADSEYPSEAGWEGNGNAGALNTYNLKVEKALSSFDIPQRVVLAWTYDLPFGKGKKFANQGGPVNVLVGGWKIAAVQKYQSGTPLTVSSSGWTSGIFAGPEGATGNSHGRPNIVSGQPVRALHGKYVWGQSRLLNQAAFTPAPNFTFGDAPKALGVRELFNKSEDFNVTKAIPMFTERVHTDFRVEFFDIFNRHTFTGFDTSVSCSTSATETCDPLVNTNSNFGNAGGLAYGPRNIQGSLRIEF</sequence>
<keyword evidence="3" id="KW-1134">Transmembrane beta strand</keyword>
<protein>
    <submittedName>
        <fullName evidence="8">TonB-dependent receptor</fullName>
    </submittedName>
</protein>
<evidence type="ECO:0000256" key="2">
    <source>
        <dbReference type="ARBA" id="ARBA00022448"/>
    </source>
</evidence>
<evidence type="ECO:0000256" key="6">
    <source>
        <dbReference type="ARBA" id="ARBA00023237"/>
    </source>
</evidence>
<dbReference type="AlphaFoldDB" id="A0AAU7DK44"/>
<dbReference type="Gene3D" id="2.40.170.20">
    <property type="entry name" value="TonB-dependent receptor, beta-barrel domain"/>
    <property type="match status" value="1"/>
</dbReference>
<dbReference type="GO" id="GO:0015344">
    <property type="term" value="F:siderophore uptake transmembrane transporter activity"/>
    <property type="evidence" value="ECO:0007669"/>
    <property type="project" value="TreeGrafter"/>
</dbReference>
<evidence type="ECO:0000313" key="8">
    <source>
        <dbReference type="EMBL" id="XBH18214.1"/>
    </source>
</evidence>
<dbReference type="InterPro" id="IPR036942">
    <property type="entry name" value="Beta-barrel_TonB_sf"/>
</dbReference>